<keyword evidence="3" id="KW-1185">Reference proteome</keyword>
<evidence type="ECO:0000256" key="1">
    <source>
        <dbReference type="SAM" id="Phobius"/>
    </source>
</evidence>
<reference evidence="2 3" key="1">
    <citation type="submission" date="2018-03" db="EMBL/GenBank/DDBJ databases">
        <title>Lachnoclostridium SNUG30386 gen.nov., sp.nov., isolated from human faeces.</title>
        <authorList>
            <person name="Seo B."/>
            <person name="Jeon K."/>
            <person name="Ko G."/>
        </authorList>
    </citation>
    <scope>NUCLEOTIDE SEQUENCE [LARGE SCALE GENOMIC DNA]</scope>
    <source>
        <strain evidence="2 3">SNUG30386</strain>
    </source>
</reference>
<protein>
    <submittedName>
        <fullName evidence="2">Uncharacterized protein</fullName>
    </submittedName>
</protein>
<dbReference type="EMBL" id="PYLO01000001">
    <property type="protein sequence ID" value="PST38405.1"/>
    <property type="molecule type" value="Genomic_DNA"/>
</dbReference>
<accession>A0A2T3FSZ8</accession>
<keyword evidence="1" id="KW-1133">Transmembrane helix</keyword>
<dbReference type="GeneID" id="79841671"/>
<comment type="caution">
    <text evidence="2">The sequence shown here is derived from an EMBL/GenBank/DDBJ whole genome shotgun (WGS) entry which is preliminary data.</text>
</comment>
<gene>
    <name evidence="2" type="ORF">C7U56_00075</name>
</gene>
<organism evidence="2 3">
    <name type="scientific">Clostridium fessum</name>
    <dbReference type="NCBI Taxonomy" id="2126740"/>
    <lineage>
        <taxon>Bacteria</taxon>
        <taxon>Bacillati</taxon>
        <taxon>Bacillota</taxon>
        <taxon>Clostridia</taxon>
        <taxon>Eubacteriales</taxon>
        <taxon>Clostridiaceae</taxon>
        <taxon>Clostridium</taxon>
    </lineage>
</organism>
<keyword evidence="1" id="KW-0812">Transmembrane</keyword>
<proteinExistence type="predicted"/>
<dbReference type="AlphaFoldDB" id="A0A2T3FSZ8"/>
<evidence type="ECO:0000313" key="2">
    <source>
        <dbReference type="EMBL" id="PST38405.1"/>
    </source>
</evidence>
<sequence length="174" mass="19685">MRGYRKRPGTQGFSVPLVGASLFFIISLFLFASYKNSAYQQAKKEIYSLYTANRAFDLDEVYQDGLTAIYAKEYGKTATEAGCEALEQTGLPYVLLLSQFSAPVERVYVTNCQLSETGRDKKARTYDYTVSVRFCLEKGDEVLAPEKTMDFHGTVVMKKKGWFRWLLDGVTLGE</sequence>
<dbReference type="Proteomes" id="UP000241048">
    <property type="component" value="Unassembled WGS sequence"/>
</dbReference>
<name>A0A2T3FSZ8_9CLOT</name>
<dbReference type="RefSeq" id="WP_106999704.1">
    <property type="nucleotide sequence ID" value="NZ_JAQCTY010000004.1"/>
</dbReference>
<evidence type="ECO:0000313" key="3">
    <source>
        <dbReference type="Proteomes" id="UP000241048"/>
    </source>
</evidence>
<feature type="transmembrane region" description="Helical" evidence="1">
    <location>
        <begin position="12"/>
        <end position="34"/>
    </location>
</feature>
<keyword evidence="1" id="KW-0472">Membrane</keyword>